<dbReference type="AlphaFoldDB" id="X6LHS7"/>
<reference evidence="1 2" key="1">
    <citation type="journal article" date="2013" name="Curr. Biol.">
        <title>The Genome of the Foraminiferan Reticulomyxa filosa.</title>
        <authorList>
            <person name="Glockner G."/>
            <person name="Hulsmann N."/>
            <person name="Schleicher M."/>
            <person name="Noegel A.A."/>
            <person name="Eichinger L."/>
            <person name="Gallinger C."/>
            <person name="Pawlowski J."/>
            <person name="Sierra R."/>
            <person name="Euteneuer U."/>
            <person name="Pillet L."/>
            <person name="Moustafa A."/>
            <person name="Platzer M."/>
            <person name="Groth M."/>
            <person name="Szafranski K."/>
            <person name="Schliwa M."/>
        </authorList>
    </citation>
    <scope>NUCLEOTIDE SEQUENCE [LARGE SCALE GENOMIC DNA]</scope>
</reference>
<dbReference type="Proteomes" id="UP000023152">
    <property type="component" value="Unassembled WGS sequence"/>
</dbReference>
<evidence type="ECO:0000313" key="2">
    <source>
        <dbReference type="Proteomes" id="UP000023152"/>
    </source>
</evidence>
<keyword evidence="2" id="KW-1185">Reference proteome</keyword>
<evidence type="ECO:0000313" key="1">
    <source>
        <dbReference type="EMBL" id="ETO00886.1"/>
    </source>
</evidence>
<gene>
    <name evidence="1" type="ORF">RFI_36554</name>
</gene>
<protein>
    <submittedName>
        <fullName evidence="1">Uncharacterized protein</fullName>
    </submittedName>
</protein>
<name>X6LHS7_RETFI</name>
<organism evidence="1 2">
    <name type="scientific">Reticulomyxa filosa</name>
    <dbReference type="NCBI Taxonomy" id="46433"/>
    <lineage>
        <taxon>Eukaryota</taxon>
        <taxon>Sar</taxon>
        <taxon>Rhizaria</taxon>
        <taxon>Retaria</taxon>
        <taxon>Foraminifera</taxon>
        <taxon>Monothalamids</taxon>
        <taxon>Reticulomyxidae</taxon>
        <taxon>Reticulomyxa</taxon>
    </lineage>
</organism>
<dbReference type="EMBL" id="ASPP01039776">
    <property type="protein sequence ID" value="ETO00886.1"/>
    <property type="molecule type" value="Genomic_DNA"/>
</dbReference>
<comment type="caution">
    <text evidence="1">The sequence shown here is derived from an EMBL/GenBank/DDBJ whole genome shotgun (WGS) entry which is preliminary data.</text>
</comment>
<sequence>MIHYFFLSNDFSVEQKKFSLFFRKNSLGHYNRAFGSSLKQPSKANFYNMELALESSFTSVFLCKVQQLPKKKENNQCKPNTPKTITSFKRRALSSRLKQIRLSILISPDIGNIQIDIVHLSLQSSEDTNFFCCFIQSLEMIKFGMKSKSSSFSELSSMGKMFNTKYEKKEEKPQVNMYTINPMIFGMYIFSGTKKKATCYHFNKIILSEHSRGGDQIDKYKFYFLFVCVDDEKVVAKGRETTYTITCKKTHIFF</sequence>
<proteinExistence type="predicted"/>
<accession>X6LHS7</accession>